<reference evidence="2" key="1">
    <citation type="submission" date="2021-01" db="EMBL/GenBank/DDBJ databases">
        <authorList>
            <person name="Corre E."/>
            <person name="Pelletier E."/>
            <person name="Niang G."/>
            <person name="Scheremetjew M."/>
            <person name="Finn R."/>
            <person name="Kale V."/>
            <person name="Holt S."/>
            <person name="Cochrane G."/>
            <person name="Meng A."/>
            <person name="Brown T."/>
            <person name="Cohen L."/>
        </authorList>
    </citation>
    <scope>NUCLEOTIDE SEQUENCE</scope>
    <source>
        <strain evidence="2">CCMP281</strain>
    </source>
</reference>
<dbReference type="Pfam" id="PF13621">
    <property type="entry name" value="Cupin_8"/>
    <property type="match status" value="1"/>
</dbReference>
<dbReference type="InterPro" id="IPR041667">
    <property type="entry name" value="Cupin_8"/>
</dbReference>
<evidence type="ECO:0000259" key="1">
    <source>
        <dbReference type="PROSITE" id="PS51184"/>
    </source>
</evidence>
<sequence length="434" mass="48206">MQRYNVSQQSWDFDSVVRNYGERTCAVYPRHLWDQLRKYPKCSEFVAAQRQPHGSGRTTPPLALSFSGLYNGAEAMQSQLMQEIRYPEWVNTLLNIDASSEQYKPSWSLSIGSKGSGIQLHETHPRTAVALLYGRKRWALLPPASLQRLVSRSEPEHSLYWRVGLAQSLPAKAWDESVWEALRQVSGFVEVVQEPGTIMVVPDYWGHATANLDDCIAVNVQAAANTQSPPSSQQREMAARMTVMTKDRLDRLSKPSGYLVKGQVLSAIRADPLQSLRDPFLTQTLWRELMRLTARPEGAIHDMCASAASVVAWLRDSAANHSLSPEHAVSVAVSIFPFGVLPARVECVHDAALKAMEAAIALWAMPFDDSEYRADVAAFLAAMASDVGDTHRASSLFESYMSLTGGQPTYAADLAAQWSRPFAAMLQKRSHLTR</sequence>
<dbReference type="Gene3D" id="2.60.120.650">
    <property type="entry name" value="Cupin"/>
    <property type="match status" value="1"/>
</dbReference>
<dbReference type="SUPFAM" id="SSF51197">
    <property type="entry name" value="Clavaminate synthase-like"/>
    <property type="match status" value="1"/>
</dbReference>
<organism evidence="2">
    <name type="scientific">Haptolina ericina</name>
    <dbReference type="NCBI Taxonomy" id="156174"/>
    <lineage>
        <taxon>Eukaryota</taxon>
        <taxon>Haptista</taxon>
        <taxon>Haptophyta</taxon>
        <taxon>Prymnesiophyceae</taxon>
        <taxon>Prymnesiales</taxon>
        <taxon>Prymnesiaceae</taxon>
        <taxon>Haptolina</taxon>
    </lineage>
</organism>
<dbReference type="PANTHER" id="PTHR12480">
    <property type="entry name" value="ARGININE DEMETHYLASE AND LYSYL-HYDROXYLASE JMJD"/>
    <property type="match status" value="1"/>
</dbReference>
<accession>A0A7S3ANJ1</accession>
<dbReference type="AlphaFoldDB" id="A0A7S3ANJ1"/>
<dbReference type="PROSITE" id="PS51184">
    <property type="entry name" value="JMJC"/>
    <property type="match status" value="1"/>
</dbReference>
<feature type="domain" description="JmjC" evidence="1">
    <location>
        <begin position="76"/>
        <end position="239"/>
    </location>
</feature>
<protein>
    <recommendedName>
        <fullName evidence="1">JmjC domain-containing protein</fullName>
    </recommendedName>
</protein>
<dbReference type="EMBL" id="HBHX01016535">
    <property type="protein sequence ID" value="CAE0108598.1"/>
    <property type="molecule type" value="Transcribed_RNA"/>
</dbReference>
<evidence type="ECO:0000313" key="2">
    <source>
        <dbReference type="EMBL" id="CAE0108598.1"/>
    </source>
</evidence>
<dbReference type="InterPro" id="IPR050910">
    <property type="entry name" value="JMJD6_ArgDemeth/LysHydrox"/>
</dbReference>
<name>A0A7S3ANJ1_9EUKA</name>
<proteinExistence type="predicted"/>
<dbReference type="InterPro" id="IPR003347">
    <property type="entry name" value="JmjC_dom"/>
</dbReference>
<gene>
    <name evidence="2" type="ORF">HERI1096_LOCUS9258</name>
</gene>